<dbReference type="STRING" id="717772.THIAE_04165"/>
<dbReference type="KEGG" id="tao:THIAE_04165"/>
<sequence>MASVLFLPSTPLNILVSAALACHLRQRQGVDFQAQIWLIDQKNLENNPYLKALENWVESPFQCIKILPGIAKGRAKLAERKQNFARIQQDLADFQPNIIATGSDRRIEFQYAMQSMERQGAKPQGWYLDDGLYSYAGWPIQPLKDTLNALLKKLTYGLWWQEPKTIGASNWIQQAWLFRPAQAHPLLANKQLNILPAEWFQAPEIQSLSKLVRTDLANQDLQAISLLLLLPHPADQAKMKDYASSIKNYLRHITEQGAKVAVKYHPRQSLDDEFQLAKMSNVTLIPKSLAFEYLLADLAPQTQIVGDISTVLLTAKWLRNDLSVTGVFDPNDAYAQQFRPYFAQFDINIIENLTSLTP</sequence>
<evidence type="ECO:0008006" key="3">
    <source>
        <dbReference type="Google" id="ProtNLM"/>
    </source>
</evidence>
<accession>W0DVT6</accession>
<dbReference type="RefSeq" id="WP_006459121.1">
    <property type="nucleotide sequence ID" value="NZ_CP007030.1"/>
</dbReference>
<organism evidence="1 2">
    <name type="scientific">Thiomicrospira aerophila AL3</name>
    <dbReference type="NCBI Taxonomy" id="717772"/>
    <lineage>
        <taxon>Bacteria</taxon>
        <taxon>Pseudomonadati</taxon>
        <taxon>Pseudomonadota</taxon>
        <taxon>Gammaproteobacteria</taxon>
        <taxon>Thiotrichales</taxon>
        <taxon>Piscirickettsiaceae</taxon>
        <taxon>Thiomicrospira</taxon>
    </lineage>
</organism>
<dbReference type="eggNOG" id="ENOG50310BX">
    <property type="taxonomic scope" value="Bacteria"/>
</dbReference>
<dbReference type="Proteomes" id="UP000005380">
    <property type="component" value="Chromosome"/>
</dbReference>
<proteinExistence type="predicted"/>
<dbReference type="HOGENOM" id="CLU_769110_0_0_6"/>
<dbReference type="Gene3D" id="3.40.50.11110">
    <property type="entry name" value="Sialyltransferase, C-terminal GT-B Rossman nucleotide-binding domain"/>
    <property type="match status" value="1"/>
</dbReference>
<dbReference type="OrthoDB" id="5610921at2"/>
<dbReference type="AlphaFoldDB" id="W0DVT6"/>
<reference evidence="1 2" key="1">
    <citation type="submission" date="2013-12" db="EMBL/GenBank/DDBJ databases">
        <authorList>
            <consortium name="DOE Joint Genome Institute"/>
            <person name="Kappler U."/>
            <person name="Huntemann M."/>
            <person name="Han J."/>
            <person name="Chen A."/>
            <person name="Kyrpides N."/>
            <person name="Mavromatis K."/>
            <person name="Markowitz V."/>
            <person name="Palaniappan K."/>
            <person name="Ivanova N."/>
            <person name="Schaumberg A."/>
            <person name="Pati A."/>
            <person name="Liolios K."/>
            <person name="Nordberg H.P."/>
            <person name="Cantor M.N."/>
            <person name="Hua S.X."/>
            <person name="Woyke T."/>
        </authorList>
    </citation>
    <scope>NUCLEOTIDE SEQUENCE [LARGE SCALE GENOMIC DNA]</scope>
    <source>
        <strain evidence="2">AL2</strain>
    </source>
</reference>
<dbReference type="InParanoid" id="W0DVT6"/>
<evidence type="ECO:0000313" key="2">
    <source>
        <dbReference type="Proteomes" id="UP000005380"/>
    </source>
</evidence>
<keyword evidence="2" id="KW-1185">Reference proteome</keyword>
<dbReference type="EMBL" id="CP007030">
    <property type="protein sequence ID" value="AHF01099.1"/>
    <property type="molecule type" value="Genomic_DNA"/>
</dbReference>
<name>W0DVT6_9GAMM</name>
<dbReference type="InterPro" id="IPR010866">
    <property type="entry name" value="A-2_8-polyST"/>
</dbReference>
<dbReference type="Pfam" id="PF07388">
    <property type="entry name" value="A-2_8-polyST"/>
    <property type="match status" value="1"/>
</dbReference>
<gene>
    <name evidence="1" type="ORF">THIAE_04165</name>
</gene>
<evidence type="ECO:0000313" key="1">
    <source>
        <dbReference type="EMBL" id="AHF01099.1"/>
    </source>
</evidence>
<protein>
    <recommendedName>
        <fullName evidence="3">Capsular polysaccharide biosynthesis protein</fullName>
    </recommendedName>
</protein>